<gene>
    <name evidence="2" type="ORF">BUALT_Bualt04G0136900</name>
</gene>
<evidence type="ECO:0000313" key="2">
    <source>
        <dbReference type="EMBL" id="KAG8384621.1"/>
    </source>
</evidence>
<keyword evidence="3" id="KW-1185">Reference proteome</keyword>
<evidence type="ECO:0000256" key="1">
    <source>
        <dbReference type="SAM" id="MobiDB-lite"/>
    </source>
</evidence>
<feature type="region of interest" description="Disordered" evidence="1">
    <location>
        <begin position="600"/>
        <end position="627"/>
    </location>
</feature>
<feature type="region of interest" description="Disordered" evidence="1">
    <location>
        <begin position="276"/>
        <end position="298"/>
    </location>
</feature>
<comment type="caution">
    <text evidence="2">The sequence shown here is derived from an EMBL/GenBank/DDBJ whole genome shotgun (WGS) entry which is preliminary data.</text>
</comment>
<dbReference type="EMBL" id="WHWC01000004">
    <property type="protein sequence ID" value="KAG8384621.1"/>
    <property type="molecule type" value="Genomic_DNA"/>
</dbReference>
<feature type="compositionally biased region" description="Basic and acidic residues" evidence="1">
    <location>
        <begin position="458"/>
        <end position="470"/>
    </location>
</feature>
<feature type="compositionally biased region" description="Acidic residues" evidence="1">
    <location>
        <begin position="603"/>
        <end position="617"/>
    </location>
</feature>
<protein>
    <submittedName>
        <fullName evidence="2">Uncharacterized protein</fullName>
    </submittedName>
</protein>
<organism evidence="2 3">
    <name type="scientific">Buddleja alternifolia</name>
    <dbReference type="NCBI Taxonomy" id="168488"/>
    <lineage>
        <taxon>Eukaryota</taxon>
        <taxon>Viridiplantae</taxon>
        <taxon>Streptophyta</taxon>
        <taxon>Embryophyta</taxon>
        <taxon>Tracheophyta</taxon>
        <taxon>Spermatophyta</taxon>
        <taxon>Magnoliopsida</taxon>
        <taxon>eudicotyledons</taxon>
        <taxon>Gunneridae</taxon>
        <taxon>Pentapetalae</taxon>
        <taxon>asterids</taxon>
        <taxon>lamiids</taxon>
        <taxon>Lamiales</taxon>
        <taxon>Scrophulariaceae</taxon>
        <taxon>Buddlejeae</taxon>
        <taxon>Buddleja</taxon>
    </lineage>
</organism>
<proteinExistence type="predicted"/>
<dbReference type="AlphaFoldDB" id="A0AAV6XNP5"/>
<name>A0AAV6XNP5_9LAMI</name>
<feature type="region of interest" description="Disordered" evidence="1">
    <location>
        <begin position="450"/>
        <end position="502"/>
    </location>
</feature>
<evidence type="ECO:0000313" key="3">
    <source>
        <dbReference type="Proteomes" id="UP000826271"/>
    </source>
</evidence>
<dbReference type="Proteomes" id="UP000826271">
    <property type="component" value="Unassembled WGS sequence"/>
</dbReference>
<sequence>MDIDGGGVLEAIQVRFVTKLQSAAKHPPSLPISRAKAVLIWLTISSKPSLMSLLDTGMCYCLIDLSGNAEWKIAAFDFLIDGILEEVLENEYVKAVAPRKEEEPSLHDDWMGITGCYLYDGCGRMWRAAGDKVLCSDWWKDDSVISGDVDAKLCIPSGNNSAVIHRIIIAAVGKYFDPKSSGADASIDVVTSDSQHKFPSLSSSAKAPLALQFGSLEPAMVKVLLADEGTVNEENSIDKLEEVGEWILVTRRRRQRRCIDELHPLFLKQSYSPTVRKPNPEKVLKTPHVNFKKPSKSNHRTPVTLDDFFPKKFFESKGALPLKTPTSSDVEKKQAKSVVVEHIPQLNPKGKEIVADVHVQPGSTSKIQSKVTRSNDYQVMAKNLIMPITKVNSSPPNDSSPVKISCQKLQGTFSPKVYKLFEKSGYNFSNPSGLGKLEPELTGEKIHGLTKAQHKLRKQEGDGKGKKPSDNRVSVFDRLGTPTARPSVFGRLGSSSRIPNVQDRLGASSIPQSSVFNRLGGGSTQQLKKRNHACETDMAGSRNNNQTLILSQPQGSKSSVVLITMDGTVKVKQRIISNSRRSNENNPDEDEVEVIISSNYTAVDEDSDPEASNDEIQEAPPQLEDGGQATVDELKELNLVPLKLGG</sequence>
<reference evidence="2" key="1">
    <citation type="submission" date="2019-10" db="EMBL/GenBank/DDBJ databases">
        <authorList>
            <person name="Zhang R."/>
            <person name="Pan Y."/>
            <person name="Wang J."/>
            <person name="Ma R."/>
            <person name="Yu S."/>
        </authorList>
    </citation>
    <scope>NUCLEOTIDE SEQUENCE</scope>
    <source>
        <strain evidence="2">LA-IB0</strain>
        <tissue evidence="2">Leaf</tissue>
    </source>
</reference>
<accession>A0AAV6XNP5</accession>